<accession>A0AB73T0J4</accession>
<dbReference type="InterPro" id="IPR012349">
    <property type="entry name" value="Split_barrel_FMN-bd"/>
</dbReference>
<comment type="cofactor">
    <cofactor evidence="1">
        <name>FMN</name>
        <dbReference type="ChEBI" id="CHEBI:58210"/>
    </cofactor>
</comment>
<dbReference type="Pfam" id="PF01613">
    <property type="entry name" value="Flavin_Reduct"/>
    <property type="match status" value="1"/>
</dbReference>
<comment type="similarity">
    <text evidence="3">Belongs to the flavoredoxin family.</text>
</comment>
<evidence type="ECO:0000256" key="2">
    <source>
        <dbReference type="ARBA" id="ARBA00022630"/>
    </source>
</evidence>
<keyword evidence="2" id="KW-0285">Flavoprotein</keyword>
<dbReference type="GO" id="GO:0010181">
    <property type="term" value="F:FMN binding"/>
    <property type="evidence" value="ECO:0007669"/>
    <property type="project" value="InterPro"/>
</dbReference>
<protein>
    <submittedName>
        <fullName evidence="5">Flavin reductase (DIM6/NTAB) family NADH-FMN oxidoreductase RutF</fullName>
    </submittedName>
</protein>
<dbReference type="PANTHER" id="PTHR43567:SF1">
    <property type="entry name" value="FLAVOREDOXIN"/>
    <property type="match status" value="1"/>
</dbReference>
<sequence>MGKQVWKPGNMIYPLPAVMVSCGRPGEKPNIITVAWTGTVCTAPPMVYISVRPERYSYAIIEETKEFVINLTTKDLAAATDYCGVRSGRDVDKFKEMKLTPVPGDKVKAPLIGECPVNVECRVTDIKKLGSHHMFLAEVLAVHADEAYMDEKGRFDLNATGLMAYSHGEYRELGKKIGTFGYSVKKAGQSKSIHRKQKRRK</sequence>
<evidence type="ECO:0000313" key="5">
    <source>
        <dbReference type="EMBL" id="PWJ73473.1"/>
    </source>
</evidence>
<keyword evidence="6" id="KW-1185">Reference proteome</keyword>
<dbReference type="InterPro" id="IPR002563">
    <property type="entry name" value="Flavin_Rdtase-like_dom"/>
</dbReference>
<dbReference type="AlphaFoldDB" id="A0AB73T0J4"/>
<dbReference type="SMART" id="SM00903">
    <property type="entry name" value="Flavin_Reduct"/>
    <property type="match status" value="1"/>
</dbReference>
<dbReference type="SUPFAM" id="SSF50475">
    <property type="entry name" value="FMN-binding split barrel"/>
    <property type="match status" value="1"/>
</dbReference>
<dbReference type="Gene3D" id="2.30.110.10">
    <property type="entry name" value="Electron Transport, Fmn-binding Protein, Chain A"/>
    <property type="match status" value="1"/>
</dbReference>
<dbReference type="GO" id="GO:0016646">
    <property type="term" value="F:oxidoreductase activity, acting on the CH-NH group of donors, NAD or NADP as acceptor"/>
    <property type="evidence" value="ECO:0007669"/>
    <property type="project" value="UniProtKB-ARBA"/>
</dbReference>
<evidence type="ECO:0000256" key="3">
    <source>
        <dbReference type="ARBA" id="ARBA00038054"/>
    </source>
</evidence>
<dbReference type="EMBL" id="QGGY01000012">
    <property type="protein sequence ID" value="PWJ73473.1"/>
    <property type="molecule type" value="Genomic_DNA"/>
</dbReference>
<evidence type="ECO:0000313" key="6">
    <source>
        <dbReference type="Proteomes" id="UP000245412"/>
    </source>
</evidence>
<proteinExistence type="inferred from homology"/>
<comment type="caution">
    <text evidence="5">The sequence shown here is derived from an EMBL/GenBank/DDBJ whole genome shotgun (WGS) entry which is preliminary data.</text>
</comment>
<evidence type="ECO:0000256" key="1">
    <source>
        <dbReference type="ARBA" id="ARBA00001917"/>
    </source>
</evidence>
<name>A0AB73T0J4_9FIRM</name>
<dbReference type="PANTHER" id="PTHR43567">
    <property type="entry name" value="FLAVOREDOXIN-RELATED-RELATED"/>
    <property type="match status" value="1"/>
</dbReference>
<gene>
    <name evidence="5" type="ORF">C7383_11248</name>
</gene>
<dbReference type="Proteomes" id="UP000245412">
    <property type="component" value="Unassembled WGS sequence"/>
</dbReference>
<dbReference type="PROSITE" id="PS51257">
    <property type="entry name" value="PROKAR_LIPOPROTEIN"/>
    <property type="match status" value="1"/>
</dbReference>
<reference evidence="5 6" key="1">
    <citation type="submission" date="2018-05" db="EMBL/GenBank/DDBJ databases">
        <authorList>
            <person name="Goeker M."/>
            <person name="Huntemann M."/>
            <person name="Clum A."/>
            <person name="Pillay M."/>
            <person name="Palaniappan K."/>
            <person name="Varghese N."/>
            <person name="Mikhailova N."/>
            <person name="Stamatis D."/>
            <person name="Reddy T."/>
            <person name="Daum C."/>
            <person name="Shapiro N."/>
            <person name="Ivanova N."/>
            <person name="Kyrpides N."/>
            <person name="Woyke T."/>
        </authorList>
    </citation>
    <scope>NUCLEOTIDE SEQUENCE [LARGE SCALE GENOMIC DNA]</scope>
    <source>
        <strain evidence="5 6">DSM 26524</strain>
    </source>
</reference>
<dbReference type="InterPro" id="IPR052174">
    <property type="entry name" value="Flavoredoxin"/>
</dbReference>
<organism evidence="5 6">
    <name type="scientific">Murimonas intestini</name>
    <dbReference type="NCBI Taxonomy" id="1337051"/>
    <lineage>
        <taxon>Bacteria</taxon>
        <taxon>Bacillati</taxon>
        <taxon>Bacillota</taxon>
        <taxon>Clostridia</taxon>
        <taxon>Lachnospirales</taxon>
        <taxon>Lachnospiraceae</taxon>
        <taxon>Murimonas</taxon>
    </lineage>
</organism>
<feature type="domain" description="Flavin reductase like" evidence="4">
    <location>
        <begin position="11"/>
        <end position="157"/>
    </location>
</feature>
<evidence type="ECO:0000259" key="4">
    <source>
        <dbReference type="SMART" id="SM00903"/>
    </source>
</evidence>
<dbReference type="RefSeq" id="WP_109747658.1">
    <property type="nucleotide sequence ID" value="NZ_JANKBI010000013.1"/>
</dbReference>